<evidence type="ECO:0000313" key="1">
    <source>
        <dbReference type="EMBL" id="KAK3597232.1"/>
    </source>
</evidence>
<reference evidence="1" key="1">
    <citation type="journal article" date="2021" name="Genome Biol. Evol.">
        <title>A High-Quality Reference Genome for a Parasitic Bivalve with Doubly Uniparental Inheritance (Bivalvia: Unionida).</title>
        <authorList>
            <person name="Smith C.H."/>
        </authorList>
    </citation>
    <scope>NUCLEOTIDE SEQUENCE</scope>
    <source>
        <strain evidence="1">CHS0354</strain>
    </source>
</reference>
<dbReference type="Proteomes" id="UP001195483">
    <property type="component" value="Unassembled WGS sequence"/>
</dbReference>
<reference evidence="1" key="2">
    <citation type="journal article" date="2021" name="Genome Biol. Evol.">
        <title>Developing a high-quality reference genome for a parasitic bivalve with doubly uniparental inheritance (Bivalvia: Unionida).</title>
        <authorList>
            <person name="Smith C.H."/>
        </authorList>
    </citation>
    <scope>NUCLEOTIDE SEQUENCE</scope>
    <source>
        <strain evidence="1">CHS0354</strain>
        <tissue evidence="1">Mantle</tissue>
    </source>
</reference>
<name>A0AAE0SS42_9BIVA</name>
<protein>
    <submittedName>
        <fullName evidence="1">Uncharacterized protein</fullName>
    </submittedName>
</protein>
<keyword evidence="2" id="KW-1185">Reference proteome</keyword>
<dbReference type="EMBL" id="JAEAOA010000363">
    <property type="protein sequence ID" value="KAK3597232.1"/>
    <property type="molecule type" value="Genomic_DNA"/>
</dbReference>
<dbReference type="AlphaFoldDB" id="A0AAE0SS42"/>
<organism evidence="1 2">
    <name type="scientific">Potamilus streckersoni</name>
    <dbReference type="NCBI Taxonomy" id="2493646"/>
    <lineage>
        <taxon>Eukaryota</taxon>
        <taxon>Metazoa</taxon>
        <taxon>Spiralia</taxon>
        <taxon>Lophotrochozoa</taxon>
        <taxon>Mollusca</taxon>
        <taxon>Bivalvia</taxon>
        <taxon>Autobranchia</taxon>
        <taxon>Heteroconchia</taxon>
        <taxon>Palaeoheterodonta</taxon>
        <taxon>Unionida</taxon>
        <taxon>Unionoidea</taxon>
        <taxon>Unionidae</taxon>
        <taxon>Ambleminae</taxon>
        <taxon>Lampsilini</taxon>
        <taxon>Potamilus</taxon>
    </lineage>
</organism>
<gene>
    <name evidence="1" type="ORF">CHS0354_004985</name>
</gene>
<reference evidence="1" key="3">
    <citation type="submission" date="2023-05" db="EMBL/GenBank/DDBJ databases">
        <authorList>
            <person name="Smith C.H."/>
        </authorList>
    </citation>
    <scope>NUCLEOTIDE SEQUENCE</scope>
    <source>
        <strain evidence="1">CHS0354</strain>
        <tissue evidence="1">Mantle</tissue>
    </source>
</reference>
<evidence type="ECO:0000313" key="2">
    <source>
        <dbReference type="Proteomes" id="UP001195483"/>
    </source>
</evidence>
<accession>A0AAE0SS42</accession>
<proteinExistence type="predicted"/>
<comment type="caution">
    <text evidence="1">The sequence shown here is derived from an EMBL/GenBank/DDBJ whole genome shotgun (WGS) entry which is preliminary data.</text>
</comment>
<sequence length="72" mass="8366">MKTSLTSVQRYTAFTTTQQKQRYFCAIISKCHVFNELFPETSNRMSSACKFRACETSFISEVDLNSMKHKIN</sequence>